<dbReference type="InterPro" id="IPR014169">
    <property type="entry name" value="Pal_lipo_C"/>
</dbReference>
<evidence type="ECO:0000256" key="7">
    <source>
        <dbReference type="ARBA" id="ARBA00023288"/>
    </source>
</evidence>
<evidence type="ECO:0000313" key="14">
    <source>
        <dbReference type="Proteomes" id="UP000002192"/>
    </source>
</evidence>
<evidence type="ECO:0000256" key="8">
    <source>
        <dbReference type="ARBA" id="ARBA00023306"/>
    </source>
</evidence>
<dbReference type="GO" id="GO:0009279">
    <property type="term" value="C:cell outer membrane"/>
    <property type="evidence" value="ECO:0007669"/>
    <property type="project" value="UniProtKB-SubCell"/>
</dbReference>
<dbReference type="PANTHER" id="PTHR30329">
    <property type="entry name" value="STATOR ELEMENT OF FLAGELLAR MOTOR COMPLEX"/>
    <property type="match status" value="1"/>
</dbReference>
<dbReference type="OrthoDB" id="9809164at2"/>
<feature type="transmembrane region" description="Helical" evidence="11">
    <location>
        <begin position="6"/>
        <end position="25"/>
    </location>
</feature>
<keyword evidence="14" id="KW-1185">Reference proteome</keyword>
<dbReference type="InterPro" id="IPR006690">
    <property type="entry name" value="OMPA-like_CS"/>
</dbReference>
<keyword evidence="11" id="KW-1133">Transmembrane helix</keyword>
<keyword evidence="8 9" id="KW-0131">Cell cycle</keyword>
<comment type="subunit">
    <text evidence="9">The Tol-Pal system is composed of five core proteins: the inner membrane proteins TolA, TolQ and TolR, the periplasmic protein TolB and the outer membrane protein Pal. They form a network linking the inner and outer membranes and the peptidoglycan layer.</text>
</comment>
<dbReference type="PANTHER" id="PTHR30329:SF21">
    <property type="entry name" value="LIPOPROTEIN YIAD-RELATED"/>
    <property type="match status" value="1"/>
</dbReference>
<evidence type="ECO:0000256" key="9">
    <source>
        <dbReference type="HAMAP-Rule" id="MF_02204"/>
    </source>
</evidence>
<sequence length="174" mass="20200">MKNNKLIFTSSAYLISIMYTIFFCVSCKHMINDNKSNENMYLNFVPSDNLKDNDIPISKTNHIQNLKLKNTIYFSLDQYCVLPIFFEILDLHADFLCNNPLYKIIIEGHTDERGTPEYNIGLGERRAYAVKKYLQSKGVLSNQIDTVSYGKEKPIAFGQNEESYSKNRRVVLLY</sequence>
<protein>
    <recommendedName>
        <fullName evidence="9">Peptidoglycan-associated protein</fullName>
    </recommendedName>
</protein>
<dbReference type="Gene3D" id="3.30.1330.60">
    <property type="entry name" value="OmpA-like domain"/>
    <property type="match status" value="1"/>
</dbReference>
<keyword evidence="4 10" id="KW-0472">Membrane</keyword>
<evidence type="ECO:0000313" key="13">
    <source>
        <dbReference type="EMBL" id="CAD83406.1"/>
    </source>
</evidence>
<dbReference type="InterPro" id="IPR006664">
    <property type="entry name" value="OMP_bac"/>
</dbReference>
<feature type="domain" description="OmpA-like" evidence="12">
    <location>
        <begin position="61"/>
        <end position="174"/>
    </location>
</feature>
<dbReference type="HAMAP" id="MF_02204">
    <property type="entry name" value="Pal"/>
    <property type="match status" value="1"/>
</dbReference>
<evidence type="ECO:0000256" key="10">
    <source>
        <dbReference type="PROSITE-ProRule" id="PRU00473"/>
    </source>
</evidence>
<dbReference type="EMBL" id="BX248583">
    <property type="protein sequence ID" value="CAD83406.1"/>
    <property type="molecule type" value="Genomic_DNA"/>
</dbReference>
<keyword evidence="3" id="KW-0732">Signal</keyword>
<evidence type="ECO:0000256" key="11">
    <source>
        <dbReference type="SAM" id="Phobius"/>
    </source>
</evidence>
<dbReference type="eggNOG" id="COG2885">
    <property type="taxonomic scope" value="Bacteria"/>
</dbReference>
<comment type="subcellular location">
    <subcellularLocation>
        <location evidence="1">Cell outer membrane</location>
    </subcellularLocation>
</comment>
<evidence type="ECO:0000256" key="1">
    <source>
        <dbReference type="ARBA" id="ARBA00004442"/>
    </source>
</evidence>
<dbReference type="Proteomes" id="UP000002192">
    <property type="component" value="Chromosome"/>
</dbReference>
<evidence type="ECO:0000256" key="3">
    <source>
        <dbReference type="ARBA" id="ARBA00022729"/>
    </source>
</evidence>
<evidence type="ECO:0000256" key="6">
    <source>
        <dbReference type="ARBA" id="ARBA00023237"/>
    </source>
</evidence>
<dbReference type="AlphaFoldDB" id="Q7VR83"/>
<dbReference type="STRING" id="203907.Bfl339"/>
<evidence type="ECO:0000256" key="4">
    <source>
        <dbReference type="ARBA" id="ARBA00023136"/>
    </source>
</evidence>
<dbReference type="PRINTS" id="PR01021">
    <property type="entry name" value="OMPADOMAIN"/>
</dbReference>
<reference evidence="13 14" key="1">
    <citation type="journal article" date="2003" name="Proc. Natl. Acad. Sci. U.S.A.">
        <title>The genome sequence of Blochmannia floridanus: comparative analysis of reduced genomes.</title>
        <authorList>
            <person name="Gil R."/>
            <person name="Silva F.J."/>
            <person name="Zientz E."/>
            <person name="Delmotte F."/>
            <person name="Gonzalez-Candelas F."/>
            <person name="Latorre A."/>
            <person name="Rausell C."/>
            <person name="Kramerbeek J."/>
            <person name="Gadau J."/>
            <person name="Hoelldobler B."/>
            <person name="van Ham R.C.H.J."/>
            <person name="Gross R."/>
            <person name="Moya A."/>
        </authorList>
    </citation>
    <scope>NUCLEOTIDE SEQUENCE [LARGE SCALE GENOMIC DNA]</scope>
</reference>
<keyword evidence="7 13" id="KW-0449">Lipoprotein</keyword>
<keyword evidence="11" id="KW-0812">Transmembrane</keyword>
<dbReference type="CDD" id="cd07185">
    <property type="entry name" value="OmpA_C-like"/>
    <property type="match status" value="1"/>
</dbReference>
<dbReference type="HOGENOM" id="CLU_016890_9_4_6"/>
<organism evidence="13 14">
    <name type="scientific">Blochmanniella floridana</name>
    <dbReference type="NCBI Taxonomy" id="203907"/>
    <lineage>
        <taxon>Bacteria</taxon>
        <taxon>Pseudomonadati</taxon>
        <taxon>Pseudomonadota</taxon>
        <taxon>Gammaproteobacteria</taxon>
        <taxon>Enterobacterales</taxon>
        <taxon>Enterobacteriaceae</taxon>
        <taxon>ant endosymbionts</taxon>
        <taxon>Candidatus Blochmanniella</taxon>
    </lineage>
</organism>
<accession>Q7VR83</accession>
<dbReference type="InterPro" id="IPR050330">
    <property type="entry name" value="Bact_OuterMem_StrucFunc"/>
</dbReference>
<comment type="similarity">
    <text evidence="9">Belongs to the Pal lipoprotein family.</text>
</comment>
<keyword evidence="6" id="KW-0998">Cell outer membrane</keyword>
<dbReference type="PROSITE" id="PS51123">
    <property type="entry name" value="OMPA_2"/>
    <property type="match status" value="1"/>
</dbReference>
<dbReference type="InterPro" id="IPR039001">
    <property type="entry name" value="Pal"/>
</dbReference>
<name>Q7VR83_BLOFL</name>
<dbReference type="KEGG" id="bfl:Bfl339"/>
<evidence type="ECO:0000256" key="5">
    <source>
        <dbReference type="ARBA" id="ARBA00023139"/>
    </source>
</evidence>
<keyword evidence="2 9" id="KW-0132">Cell division</keyword>
<gene>
    <name evidence="9 13" type="primary">pal</name>
    <name evidence="13" type="ordered locus">Bfl339</name>
</gene>
<dbReference type="PROSITE" id="PS01068">
    <property type="entry name" value="OMPA_1"/>
    <property type="match status" value="1"/>
</dbReference>
<dbReference type="GO" id="GO:0051301">
    <property type="term" value="P:cell division"/>
    <property type="evidence" value="ECO:0007669"/>
    <property type="project" value="UniProtKB-UniRule"/>
</dbReference>
<dbReference type="PRINTS" id="PR01023">
    <property type="entry name" value="NAFLGMOTY"/>
</dbReference>
<dbReference type="Pfam" id="PF00691">
    <property type="entry name" value="OmpA"/>
    <property type="match status" value="1"/>
</dbReference>
<dbReference type="SUPFAM" id="SSF103088">
    <property type="entry name" value="OmpA-like"/>
    <property type="match status" value="1"/>
</dbReference>
<dbReference type="InterPro" id="IPR036737">
    <property type="entry name" value="OmpA-like_sf"/>
</dbReference>
<dbReference type="InterPro" id="IPR006665">
    <property type="entry name" value="OmpA-like"/>
</dbReference>
<comment type="function">
    <text evidence="9">Part of the Tol-Pal system, which plays a role in outer membrane invagination during cell division and is important for maintaining outer membrane integrity.</text>
</comment>
<keyword evidence="5" id="KW-0564">Palmitate</keyword>
<evidence type="ECO:0000259" key="12">
    <source>
        <dbReference type="PROSITE" id="PS51123"/>
    </source>
</evidence>
<proteinExistence type="inferred from homology"/>
<dbReference type="NCBIfam" id="TIGR02802">
    <property type="entry name" value="Pal_lipo"/>
    <property type="match status" value="1"/>
</dbReference>
<evidence type="ECO:0000256" key="2">
    <source>
        <dbReference type="ARBA" id="ARBA00022618"/>
    </source>
</evidence>